<feature type="domain" description="NAD-dependent epimerase/dehydratase" evidence="2">
    <location>
        <begin position="2"/>
        <end position="190"/>
    </location>
</feature>
<proteinExistence type="inferred from homology"/>
<dbReference type="InterPro" id="IPR020904">
    <property type="entry name" value="Sc_DH/Rdtase_CS"/>
</dbReference>
<dbReference type="Gene3D" id="3.40.50.720">
    <property type="entry name" value="NAD(P)-binding Rossmann-like Domain"/>
    <property type="match status" value="1"/>
</dbReference>
<dbReference type="SUPFAM" id="SSF51735">
    <property type="entry name" value="NAD(P)-binding Rossmann-fold domains"/>
    <property type="match status" value="1"/>
</dbReference>
<evidence type="ECO:0000259" key="2">
    <source>
        <dbReference type="Pfam" id="PF01370"/>
    </source>
</evidence>
<evidence type="ECO:0000313" key="4">
    <source>
        <dbReference type="Proteomes" id="UP001174909"/>
    </source>
</evidence>
<dbReference type="PROSITE" id="PS00061">
    <property type="entry name" value="ADH_SHORT"/>
    <property type="match status" value="1"/>
</dbReference>
<dbReference type="Proteomes" id="UP001174909">
    <property type="component" value="Unassembled WGS sequence"/>
</dbReference>
<dbReference type="InterPro" id="IPR001509">
    <property type="entry name" value="Epimerase_deHydtase"/>
</dbReference>
<dbReference type="InterPro" id="IPR036291">
    <property type="entry name" value="NAD(P)-bd_dom_sf"/>
</dbReference>
<comment type="caution">
    <text evidence="3">The sequence shown here is derived from an EMBL/GenBank/DDBJ whole genome shotgun (WGS) entry which is preliminary data.</text>
</comment>
<dbReference type="PANTHER" id="PTHR43000">
    <property type="entry name" value="DTDP-D-GLUCOSE 4,6-DEHYDRATASE-RELATED"/>
    <property type="match status" value="1"/>
</dbReference>
<gene>
    <name evidence="3" type="ORF">GBAR_LOCUS17717</name>
</gene>
<evidence type="ECO:0000256" key="1">
    <source>
        <dbReference type="ARBA" id="ARBA00007637"/>
    </source>
</evidence>
<accession>A0AA35SJP5</accession>
<dbReference type="Gene3D" id="3.90.25.10">
    <property type="entry name" value="UDP-galactose 4-epimerase, domain 1"/>
    <property type="match status" value="1"/>
</dbReference>
<sequence length="261" mass="28628">MFDVNINDSDGLQRAFAEAKPDVVSHNAAQVSVRNSMSDPANDAYVNIIGSLNVLQCAVEHDVERLIFASSSAVYSKPQNLPMDENHPKMPESVYGVSKLSVENFIRLYSNTYGIKHKIFRYGNVFGPRQNPHGEAGVVAIFTGQFIRGEQPTIFGDGSKTRDYIFVSDIVAANIASLGDVGDNDTYNLARGIGVSDFEIFDAVRGASDSSMQPRYAPVRPGEAMHVVLDSSKAQQILSWKPKVALSDGILQVVDHYRRTN</sequence>
<dbReference type="Pfam" id="PF01370">
    <property type="entry name" value="Epimerase"/>
    <property type="match status" value="1"/>
</dbReference>
<comment type="similarity">
    <text evidence="1">Belongs to the NAD(P)-dependent epimerase/dehydratase family.</text>
</comment>
<evidence type="ECO:0000313" key="3">
    <source>
        <dbReference type="EMBL" id="CAI8031213.1"/>
    </source>
</evidence>
<protein>
    <submittedName>
        <fullName evidence="3">UDP-glucose 4-epimerase</fullName>
    </submittedName>
</protein>
<keyword evidence="4" id="KW-1185">Reference proteome</keyword>
<reference evidence="3" key="1">
    <citation type="submission" date="2023-03" db="EMBL/GenBank/DDBJ databases">
        <authorList>
            <person name="Steffen K."/>
            <person name="Cardenas P."/>
        </authorList>
    </citation>
    <scope>NUCLEOTIDE SEQUENCE</scope>
</reference>
<dbReference type="AlphaFoldDB" id="A0AA35SJP5"/>
<dbReference type="EMBL" id="CASHTH010002526">
    <property type="protein sequence ID" value="CAI8031213.1"/>
    <property type="molecule type" value="Genomic_DNA"/>
</dbReference>
<name>A0AA35SJP5_GEOBA</name>
<organism evidence="3 4">
    <name type="scientific">Geodia barretti</name>
    <name type="common">Barrett's horny sponge</name>
    <dbReference type="NCBI Taxonomy" id="519541"/>
    <lineage>
        <taxon>Eukaryota</taxon>
        <taxon>Metazoa</taxon>
        <taxon>Porifera</taxon>
        <taxon>Demospongiae</taxon>
        <taxon>Heteroscleromorpha</taxon>
        <taxon>Tetractinellida</taxon>
        <taxon>Astrophorina</taxon>
        <taxon>Geodiidae</taxon>
        <taxon>Geodia</taxon>
    </lineage>
</organism>